<evidence type="ECO:0000259" key="2">
    <source>
        <dbReference type="PROSITE" id="PS51176"/>
    </source>
</evidence>
<dbReference type="GO" id="GO:0006571">
    <property type="term" value="P:tyrosine biosynthetic process"/>
    <property type="evidence" value="ECO:0007669"/>
    <property type="project" value="InterPro"/>
</dbReference>
<dbReference type="SUPFAM" id="SSF51735">
    <property type="entry name" value="NAD(P)-binding Rossmann-fold domains"/>
    <property type="match status" value="1"/>
</dbReference>
<dbReference type="Pfam" id="PF02153">
    <property type="entry name" value="PDH_N"/>
    <property type="match status" value="1"/>
</dbReference>
<dbReference type="InterPro" id="IPR046826">
    <property type="entry name" value="PDH_N"/>
</dbReference>
<dbReference type="AlphaFoldDB" id="A0A9D9GW11"/>
<gene>
    <name evidence="3" type="ORF">IAC68_04875</name>
</gene>
<dbReference type="PROSITE" id="PS51176">
    <property type="entry name" value="PDH_ADH"/>
    <property type="match status" value="1"/>
</dbReference>
<keyword evidence="1" id="KW-0560">Oxidoreductase</keyword>
<name>A0A9D9GW11_9BACT</name>
<feature type="domain" description="Prephenate/arogenate dehydrogenase" evidence="2">
    <location>
        <begin position="1"/>
        <end position="254"/>
    </location>
</feature>
<accession>A0A9D9GW11</accession>
<dbReference type="PANTHER" id="PTHR21363">
    <property type="entry name" value="PREPHENATE DEHYDROGENASE"/>
    <property type="match status" value="1"/>
</dbReference>
<dbReference type="Proteomes" id="UP000823635">
    <property type="component" value="Unassembled WGS sequence"/>
</dbReference>
<dbReference type="GO" id="GO:0008977">
    <property type="term" value="F:prephenate dehydrogenase (NAD+) activity"/>
    <property type="evidence" value="ECO:0007669"/>
    <property type="project" value="InterPro"/>
</dbReference>
<reference evidence="3" key="2">
    <citation type="journal article" date="2021" name="PeerJ">
        <title>Extensive microbial diversity within the chicken gut microbiome revealed by metagenomics and culture.</title>
        <authorList>
            <person name="Gilroy R."/>
            <person name="Ravi A."/>
            <person name="Getino M."/>
            <person name="Pursley I."/>
            <person name="Horton D.L."/>
            <person name="Alikhan N.F."/>
            <person name="Baker D."/>
            <person name="Gharbi K."/>
            <person name="Hall N."/>
            <person name="Watson M."/>
            <person name="Adriaenssens E.M."/>
            <person name="Foster-Nyarko E."/>
            <person name="Jarju S."/>
            <person name="Secka A."/>
            <person name="Antonio M."/>
            <person name="Oren A."/>
            <person name="Chaudhuri R.R."/>
            <person name="La Ragione R."/>
            <person name="Hildebrand F."/>
            <person name="Pallen M.J."/>
        </authorList>
    </citation>
    <scope>NUCLEOTIDE SEQUENCE</scope>
    <source>
        <strain evidence="3">15467</strain>
    </source>
</reference>
<dbReference type="InterPro" id="IPR050812">
    <property type="entry name" value="Preph/Arog_dehydrog"/>
</dbReference>
<dbReference type="InterPro" id="IPR036291">
    <property type="entry name" value="NAD(P)-bd_dom_sf"/>
</dbReference>
<comment type="caution">
    <text evidence="3">The sequence shown here is derived from an EMBL/GenBank/DDBJ whole genome shotgun (WGS) entry which is preliminary data.</text>
</comment>
<reference evidence="3" key="1">
    <citation type="submission" date="2020-10" db="EMBL/GenBank/DDBJ databases">
        <authorList>
            <person name="Gilroy R."/>
        </authorList>
    </citation>
    <scope>NUCLEOTIDE SEQUENCE</scope>
    <source>
        <strain evidence="3">15467</strain>
    </source>
</reference>
<dbReference type="FunFam" id="3.40.50.720:FF:000232">
    <property type="entry name" value="Prephenate dehydrogenase family protein"/>
    <property type="match status" value="1"/>
</dbReference>
<dbReference type="InterPro" id="IPR008927">
    <property type="entry name" value="6-PGluconate_DH-like_C_sf"/>
</dbReference>
<evidence type="ECO:0000313" key="4">
    <source>
        <dbReference type="Proteomes" id="UP000823635"/>
    </source>
</evidence>
<dbReference type="InterPro" id="IPR003099">
    <property type="entry name" value="Prephen_DH"/>
</dbReference>
<sequence>MRILVIGAGKMGSFFTDLLSFSHEVAVLESEPQRLRFIYNALRFTEYEQAGEFSPELVLNCATLNRTIEAFRNIIPYVNKNCILADIASVKTGLKEFYQECGLRFVSTHPMFGPTFANLGNLQQESAIIIKESDYLGRIFFKDLFSTLKLNICEYTFEEHDKVVAYSLSIPFASTLVFASIMKHQNAPGTTFKKHLAIARGLLSEDDYLLTEILFNPNTPYQLNRIIDELGKLLQIVNEHDSGKMKLFLDGVRK</sequence>
<feature type="non-terminal residue" evidence="3">
    <location>
        <position position="254"/>
    </location>
</feature>
<dbReference type="EMBL" id="JADINB010000108">
    <property type="protein sequence ID" value="MBO8429245.1"/>
    <property type="molecule type" value="Genomic_DNA"/>
</dbReference>
<evidence type="ECO:0000256" key="1">
    <source>
        <dbReference type="ARBA" id="ARBA00023002"/>
    </source>
</evidence>
<evidence type="ECO:0000313" key="3">
    <source>
        <dbReference type="EMBL" id="MBO8429245.1"/>
    </source>
</evidence>
<protein>
    <submittedName>
        <fullName evidence="3">Prephenate dehydrogenase</fullName>
    </submittedName>
</protein>
<organism evidence="3 4">
    <name type="scientific">Candidatus Egerieousia excrementavium</name>
    <dbReference type="NCBI Taxonomy" id="2840778"/>
    <lineage>
        <taxon>Bacteria</taxon>
        <taxon>Pseudomonadati</taxon>
        <taxon>Bacteroidota</taxon>
        <taxon>Bacteroidia</taxon>
        <taxon>Bacteroidales</taxon>
        <taxon>Candidatus Egerieousia</taxon>
    </lineage>
</organism>
<dbReference type="GO" id="GO:0070403">
    <property type="term" value="F:NAD+ binding"/>
    <property type="evidence" value="ECO:0007669"/>
    <property type="project" value="InterPro"/>
</dbReference>
<dbReference type="GO" id="GO:0004665">
    <property type="term" value="F:prephenate dehydrogenase (NADP+) activity"/>
    <property type="evidence" value="ECO:0007669"/>
    <property type="project" value="InterPro"/>
</dbReference>
<dbReference type="SUPFAM" id="SSF48179">
    <property type="entry name" value="6-phosphogluconate dehydrogenase C-terminal domain-like"/>
    <property type="match status" value="1"/>
</dbReference>
<proteinExistence type="predicted"/>
<dbReference type="Gene3D" id="3.40.50.720">
    <property type="entry name" value="NAD(P)-binding Rossmann-like Domain"/>
    <property type="match status" value="1"/>
</dbReference>
<dbReference type="PANTHER" id="PTHR21363:SF0">
    <property type="entry name" value="PREPHENATE DEHYDROGENASE [NADP(+)]"/>
    <property type="match status" value="1"/>
</dbReference>